<feature type="compositionally biased region" description="Polar residues" evidence="5">
    <location>
        <begin position="1"/>
        <end position="19"/>
    </location>
</feature>
<feature type="region of interest" description="Disordered" evidence="5">
    <location>
        <begin position="297"/>
        <end position="320"/>
    </location>
</feature>
<protein>
    <submittedName>
        <fullName evidence="7">DgyrCDS10340</fullName>
    </submittedName>
</protein>
<dbReference type="GO" id="GO:0005634">
    <property type="term" value="C:nucleus"/>
    <property type="evidence" value="ECO:0007669"/>
    <property type="project" value="UniProtKB-SubCell"/>
</dbReference>
<evidence type="ECO:0000313" key="8">
    <source>
        <dbReference type="Proteomes" id="UP000549394"/>
    </source>
</evidence>
<dbReference type="PANTHER" id="PTHR15107">
    <property type="entry name" value="RETINOBLASTOMA BINDING PROTEIN 8"/>
    <property type="match status" value="1"/>
</dbReference>
<feature type="domain" description="DNA endonuclease activator Ctp1 C-terminal" evidence="6">
    <location>
        <begin position="597"/>
        <end position="623"/>
    </location>
</feature>
<dbReference type="OrthoDB" id="5801062at2759"/>
<feature type="compositionally biased region" description="Basic residues" evidence="5">
    <location>
        <begin position="401"/>
        <end position="413"/>
    </location>
</feature>
<dbReference type="PROSITE" id="PS50330">
    <property type="entry name" value="UIM"/>
    <property type="match status" value="1"/>
</dbReference>
<keyword evidence="3" id="KW-0539">Nucleus</keyword>
<accession>A0A7I8W126</accession>
<keyword evidence="8" id="KW-1185">Reference proteome</keyword>
<evidence type="ECO:0000259" key="6">
    <source>
        <dbReference type="Pfam" id="PF08573"/>
    </source>
</evidence>
<dbReference type="InterPro" id="IPR003903">
    <property type="entry name" value="UIM_dom"/>
</dbReference>
<feature type="compositionally biased region" description="Basic and acidic residues" evidence="5">
    <location>
        <begin position="236"/>
        <end position="249"/>
    </location>
</feature>
<comment type="subcellular location">
    <subcellularLocation>
        <location evidence="1">Nucleus</location>
    </subcellularLocation>
</comment>
<comment type="caution">
    <text evidence="7">The sequence shown here is derived from an EMBL/GenBank/DDBJ whole genome shotgun (WGS) entry which is preliminary data.</text>
</comment>
<evidence type="ECO:0000256" key="1">
    <source>
        <dbReference type="ARBA" id="ARBA00004123"/>
    </source>
</evidence>
<keyword evidence="2" id="KW-0227">DNA damage</keyword>
<sequence length="673" mass="77062">MEDQPDSLNFSNIKPSPSKTQHKPFSGLLREVYKSYLTDKDELSKTVLALRKQLEESKNRIAGLEKERDSILAKGKKYSEKCDKLHNDTEKFKNEIEILREQLKGGCPKCQILEDQVKEIKKTKEVYEKLLVSQKKLESIPSAMVENTMPDSYGTVCVNDTPDPQATPTRKFVAPTPLRRSPRRRLQRIAEETPTPSGSRSAKRGAISEDEIIPMSPEQVLSKPKRKRINSTLSDRVTEEKKKEKKNEAEKLDNISIIENTEDHYSEVIITSSKGKNEQRVNQLKVIETSVDHIVPTSNEKNQKSTSTTQDSISVTTNSTIEDEPKRMGTEEIFLASDTEDNDMDKVNGIREKFEATYHEEKGDSQDIDIINESKHTINDDSVFQKGNLDSSFPINKIRGINKKMYHSRRGTKKQATSLSNISQSSKYNTRTRSQKSSPEKSAGNTKRKRNVSRSNISQISRAKENNSSISSSISSTRKSTRRTKVHNEDEELQEALRLSKMEYENSCSNNTIDSEETIVESFLGSTIPSSNMTTDSSLLPLEREVIEKLKPKKPEFAQVEVARKKKDRKNMDASPCFQCEAYFADLDPLERAEKLKLCRHKANFRKPSTPETYWNVGFPNTEHCVEKGYMNTTQTKPSKFRRKKAFKQLFERKEGNEDYTEERDEEEEENVH</sequence>
<evidence type="ECO:0000256" key="2">
    <source>
        <dbReference type="ARBA" id="ARBA00022763"/>
    </source>
</evidence>
<dbReference type="Pfam" id="PF08573">
    <property type="entry name" value="SAE2"/>
    <property type="match status" value="1"/>
</dbReference>
<feature type="compositionally biased region" description="Low complexity" evidence="5">
    <location>
        <begin position="468"/>
        <end position="478"/>
    </location>
</feature>
<feature type="compositionally biased region" description="Polar residues" evidence="5">
    <location>
        <begin position="414"/>
        <end position="437"/>
    </location>
</feature>
<feature type="region of interest" description="Disordered" evidence="5">
    <location>
        <begin position="652"/>
        <end position="673"/>
    </location>
</feature>
<dbReference type="GO" id="GO:0003684">
    <property type="term" value="F:damaged DNA binding"/>
    <property type="evidence" value="ECO:0007669"/>
    <property type="project" value="TreeGrafter"/>
</dbReference>
<dbReference type="AlphaFoldDB" id="A0A7I8W126"/>
<evidence type="ECO:0000256" key="3">
    <source>
        <dbReference type="ARBA" id="ARBA00023242"/>
    </source>
</evidence>
<dbReference type="PANTHER" id="PTHR15107:SF0">
    <property type="entry name" value="DNA ENDONUCLEASE ACTIVATOR CTP1 C-TERMINAL DOMAIN-CONTAINING PROTEIN"/>
    <property type="match status" value="1"/>
</dbReference>
<feature type="region of interest" description="Disordered" evidence="5">
    <location>
        <begin position="155"/>
        <end position="249"/>
    </location>
</feature>
<reference evidence="7 8" key="1">
    <citation type="submission" date="2020-08" db="EMBL/GenBank/DDBJ databases">
        <authorList>
            <person name="Hejnol A."/>
        </authorList>
    </citation>
    <scope>NUCLEOTIDE SEQUENCE [LARGE SCALE GENOMIC DNA]</scope>
</reference>
<evidence type="ECO:0000313" key="7">
    <source>
        <dbReference type="EMBL" id="CAD5121878.1"/>
    </source>
</evidence>
<dbReference type="InterPro" id="IPR013882">
    <property type="entry name" value="Ctp1_C"/>
</dbReference>
<dbReference type="InterPro" id="IPR033316">
    <property type="entry name" value="RBBP8-like"/>
</dbReference>
<dbReference type="GO" id="GO:0010792">
    <property type="term" value="P:DNA double-strand break processing involved in repair via single-strand annealing"/>
    <property type="evidence" value="ECO:0007669"/>
    <property type="project" value="TreeGrafter"/>
</dbReference>
<keyword evidence="4" id="KW-0175">Coiled coil</keyword>
<name>A0A7I8W126_9ANNE</name>
<feature type="region of interest" description="Disordered" evidence="5">
    <location>
        <begin position="401"/>
        <end position="492"/>
    </location>
</feature>
<proteinExistence type="predicted"/>
<feature type="coiled-coil region" evidence="4">
    <location>
        <begin position="40"/>
        <end position="130"/>
    </location>
</feature>
<organism evidence="7 8">
    <name type="scientific">Dimorphilus gyrociliatus</name>
    <dbReference type="NCBI Taxonomy" id="2664684"/>
    <lineage>
        <taxon>Eukaryota</taxon>
        <taxon>Metazoa</taxon>
        <taxon>Spiralia</taxon>
        <taxon>Lophotrochozoa</taxon>
        <taxon>Annelida</taxon>
        <taxon>Polychaeta</taxon>
        <taxon>Polychaeta incertae sedis</taxon>
        <taxon>Dinophilidae</taxon>
        <taxon>Dimorphilus</taxon>
    </lineage>
</organism>
<evidence type="ECO:0000256" key="5">
    <source>
        <dbReference type="SAM" id="MobiDB-lite"/>
    </source>
</evidence>
<feature type="region of interest" description="Disordered" evidence="5">
    <location>
        <begin position="1"/>
        <end position="24"/>
    </location>
</feature>
<evidence type="ECO:0000256" key="4">
    <source>
        <dbReference type="SAM" id="Coils"/>
    </source>
</evidence>
<gene>
    <name evidence="7" type="ORF">DGYR_LOCUS9774</name>
</gene>
<dbReference type="EMBL" id="CAJFCJ010000015">
    <property type="protein sequence ID" value="CAD5121878.1"/>
    <property type="molecule type" value="Genomic_DNA"/>
</dbReference>
<dbReference type="Proteomes" id="UP000549394">
    <property type="component" value="Unassembled WGS sequence"/>
</dbReference>
<feature type="compositionally biased region" description="Acidic residues" evidence="5">
    <location>
        <begin position="658"/>
        <end position="673"/>
    </location>
</feature>